<organism evidence="4 5">
    <name type="scientific">Venturia effusa</name>
    <dbReference type="NCBI Taxonomy" id="50376"/>
    <lineage>
        <taxon>Eukaryota</taxon>
        <taxon>Fungi</taxon>
        <taxon>Dikarya</taxon>
        <taxon>Ascomycota</taxon>
        <taxon>Pezizomycotina</taxon>
        <taxon>Dothideomycetes</taxon>
        <taxon>Pleosporomycetidae</taxon>
        <taxon>Venturiales</taxon>
        <taxon>Venturiaceae</taxon>
        <taxon>Venturia</taxon>
    </lineage>
</organism>
<evidence type="ECO:0000259" key="3">
    <source>
        <dbReference type="PROSITE" id="PS51468"/>
    </source>
</evidence>
<dbReference type="PROSITE" id="PS51468">
    <property type="entry name" value="VIT"/>
    <property type="match status" value="1"/>
</dbReference>
<protein>
    <recommendedName>
        <fullName evidence="6">VIT domain-containing protein</fullName>
    </recommendedName>
</protein>
<keyword evidence="5" id="KW-1185">Reference proteome</keyword>
<feature type="region of interest" description="Disordered" evidence="1">
    <location>
        <begin position="694"/>
        <end position="733"/>
    </location>
</feature>
<evidence type="ECO:0008006" key="6">
    <source>
        <dbReference type="Google" id="ProtNLM"/>
    </source>
</evidence>
<proteinExistence type="predicted"/>
<dbReference type="Pfam" id="PF13768">
    <property type="entry name" value="VWA_3"/>
    <property type="match status" value="1"/>
</dbReference>
<dbReference type="Gene3D" id="3.40.50.410">
    <property type="entry name" value="von Willebrand factor, type A domain"/>
    <property type="match status" value="1"/>
</dbReference>
<dbReference type="InterPro" id="IPR002035">
    <property type="entry name" value="VWF_A"/>
</dbReference>
<gene>
    <name evidence="4" type="ORF">FKW77_007754</name>
</gene>
<dbReference type="STRING" id="50376.A0A517L5U2"/>
<evidence type="ECO:0000256" key="1">
    <source>
        <dbReference type="SAM" id="MobiDB-lite"/>
    </source>
</evidence>
<dbReference type="AlphaFoldDB" id="A0A517L5U2"/>
<dbReference type="InterPro" id="IPR013694">
    <property type="entry name" value="VIT"/>
</dbReference>
<feature type="compositionally biased region" description="Pro residues" evidence="1">
    <location>
        <begin position="716"/>
        <end position="725"/>
    </location>
</feature>
<dbReference type="Proteomes" id="UP000316270">
    <property type="component" value="Chromosome 5"/>
</dbReference>
<accession>A0A517L5U2</accession>
<feature type="compositionally biased region" description="Polar residues" evidence="1">
    <location>
        <begin position="819"/>
        <end position="831"/>
    </location>
</feature>
<sequence>MHPHGHLCGCYYLLPQDYYAPKRVYLSQVAVKAHTTILETTSRTLLTQTFTNPSTTKGIKQIRYTFPLYDGVSVVGFKCTVGDRVIEGEVKEKEKARAVYKDAVSKGQSAGLLEEIPDASDVFMTFIGNVPPGGTVVVDIIYLGELKHDAEIDGVRFTIPTTIAPRYGDYPAALVGGYKEATLGAGFEVTVDAVLSHGSFVQQISSPSHPIAVSLGRTSANVEADPASNRASATLSLGSAALDKDFVIQVVSKEIGIPKAVLEAHPSIPGQRALMATLVPQFHLPPERPEIVFICDRSGSMAGSSIRALKKALKVFLKSLPVGVKFNVCSFGSRFSFLWPESQSYSQTTLEEAMSHVEQFDANFGGTEMYGPVEATLRQRFTDMNLEIFLVTDGEVWNQDRLFALLNTEIGVKKAPIRVFSLGIGNTFSSALIEGLARTGNGFSQVVTSTEKCASKVVRMLKGALSPHINDYTLEVKYGGSQDDGFEIIEKVADSLKVGLTMSNKKVSSSSGDESMKTISLFDPSTTTNTAAEPDNDNDDDGQARYAHLPIVEAPRMLQAPNVIPSLFPFSRTTVYLLMSPETIRETPTSVILRATSAHGPLKLEIPVDVLEQPGETIHQLAARKAIVDLQEGYPQESRGWLVDARDSSNVLIKEKYPGRFPEMLEREAVRLGVQFQIGSRWCSFVAVEKKAASKDKDEEMEDWECLDDGTSEPSSPVPPPPPASLQPAPITSMKSSMVMPRQRLGSPMMDLFSMASSQSQRVGNYGNSGPPSAGITASRSTQHSHFRSQRSRPMAEILPYDAPTDRIAGRRYAANAPVRSTNSGDFQTDSRLGFQEEECEKSDSNDDMVSSALAPPIVPLTSFASAAACATESSEDESSSDENMNFGYSLRPGVSPRTYKKKEKKKAKPVEPLHSLISLQNFEGYWILDTQFCHVIGLDLDKVKAAVAKLTVDEKWLATALAVRFFLEKLSKEKDTWELVVEKAKAWLEAQGCGEENSVWTVDELDL</sequence>
<name>A0A517L5U2_9PEZI</name>
<evidence type="ECO:0000259" key="2">
    <source>
        <dbReference type="PROSITE" id="PS50234"/>
    </source>
</evidence>
<reference evidence="4 5" key="1">
    <citation type="submission" date="2019-07" db="EMBL/GenBank/DDBJ databases">
        <title>Finished genome of Venturia effusa.</title>
        <authorList>
            <person name="Young C.A."/>
            <person name="Cox M.P."/>
            <person name="Ganley A.R.D."/>
            <person name="David W.J."/>
        </authorList>
    </citation>
    <scope>NUCLEOTIDE SEQUENCE [LARGE SCALE GENOMIC DNA]</scope>
    <source>
        <strain evidence="5">albino</strain>
    </source>
</reference>
<dbReference type="SMART" id="SM00609">
    <property type="entry name" value="VIT"/>
    <property type="match status" value="1"/>
</dbReference>
<feature type="domain" description="VWFA" evidence="2">
    <location>
        <begin position="290"/>
        <end position="469"/>
    </location>
</feature>
<dbReference type="InterPro" id="IPR036465">
    <property type="entry name" value="vWFA_dom_sf"/>
</dbReference>
<dbReference type="Pfam" id="PF08487">
    <property type="entry name" value="VIT"/>
    <property type="match status" value="1"/>
</dbReference>
<dbReference type="SUPFAM" id="SSF53300">
    <property type="entry name" value="vWA-like"/>
    <property type="match status" value="1"/>
</dbReference>
<dbReference type="EMBL" id="CP042189">
    <property type="protein sequence ID" value="QDS71000.1"/>
    <property type="molecule type" value="Genomic_DNA"/>
</dbReference>
<feature type="region of interest" description="Disordered" evidence="1">
    <location>
        <begin position="507"/>
        <end position="541"/>
    </location>
</feature>
<dbReference type="PANTHER" id="PTHR45737:SF6">
    <property type="entry name" value="VON WILLEBRAND FACTOR A DOMAIN-CONTAINING PROTEIN 5A"/>
    <property type="match status" value="1"/>
</dbReference>
<dbReference type="SMART" id="SM00327">
    <property type="entry name" value="VWA"/>
    <property type="match status" value="1"/>
</dbReference>
<feature type="domain" description="VIT" evidence="3">
    <location>
        <begin position="12"/>
        <end position="144"/>
    </location>
</feature>
<feature type="region of interest" description="Disordered" evidence="1">
    <location>
        <begin position="873"/>
        <end position="907"/>
    </location>
</feature>
<evidence type="ECO:0000313" key="4">
    <source>
        <dbReference type="EMBL" id="QDS71000.1"/>
    </source>
</evidence>
<evidence type="ECO:0000313" key="5">
    <source>
        <dbReference type="Proteomes" id="UP000316270"/>
    </source>
</evidence>
<dbReference type="PROSITE" id="PS50234">
    <property type="entry name" value="VWFA"/>
    <property type="match status" value="1"/>
</dbReference>
<feature type="region of interest" description="Disordered" evidence="1">
    <location>
        <begin position="759"/>
        <end position="797"/>
    </location>
</feature>
<dbReference type="OrthoDB" id="1729737at2759"/>
<feature type="compositionally biased region" description="Acidic residues" evidence="1">
    <location>
        <begin position="699"/>
        <end position="711"/>
    </location>
</feature>
<dbReference type="PANTHER" id="PTHR45737">
    <property type="entry name" value="VON WILLEBRAND FACTOR A DOMAIN-CONTAINING PROTEIN 5A"/>
    <property type="match status" value="1"/>
</dbReference>
<feature type="region of interest" description="Disordered" evidence="1">
    <location>
        <begin position="815"/>
        <end position="849"/>
    </location>
</feature>
<feature type="compositionally biased region" description="Polar residues" evidence="1">
    <location>
        <begin position="759"/>
        <end position="782"/>
    </location>
</feature>